<dbReference type="PANTHER" id="PTHR44196:SF2">
    <property type="entry name" value="SHORT-CHAIN DEHYDROGENASE-RELATED"/>
    <property type="match status" value="1"/>
</dbReference>
<evidence type="ECO:0000313" key="5">
    <source>
        <dbReference type="Proteomes" id="UP001610104"/>
    </source>
</evidence>
<dbReference type="Gene3D" id="3.40.50.720">
    <property type="entry name" value="NAD(P)-binding Rossmann-like Domain"/>
    <property type="match status" value="1"/>
</dbReference>
<evidence type="ECO:0000256" key="3">
    <source>
        <dbReference type="RuleBase" id="RU000363"/>
    </source>
</evidence>
<dbReference type="PIRSF" id="PIRSF000126">
    <property type="entry name" value="11-beta-HSD1"/>
    <property type="match status" value="1"/>
</dbReference>
<dbReference type="InterPro" id="IPR002347">
    <property type="entry name" value="SDR_fam"/>
</dbReference>
<evidence type="ECO:0000256" key="2">
    <source>
        <dbReference type="ARBA" id="ARBA00023002"/>
    </source>
</evidence>
<dbReference type="InterPro" id="IPR020904">
    <property type="entry name" value="Sc_DH/Rdtase_CS"/>
</dbReference>
<accession>A0ABW7MQ38</accession>
<keyword evidence="2" id="KW-0560">Oxidoreductase</keyword>
<comment type="caution">
    <text evidence="4">The sequence shown here is derived from an EMBL/GenBank/DDBJ whole genome shotgun (WGS) entry which is preliminary data.</text>
</comment>
<dbReference type="Proteomes" id="UP001610104">
    <property type="component" value="Unassembled WGS sequence"/>
</dbReference>
<organism evidence="4 5">
    <name type="scientific">Gaetbulibacter aquiaggeris</name>
    <dbReference type="NCBI Taxonomy" id="1735373"/>
    <lineage>
        <taxon>Bacteria</taxon>
        <taxon>Pseudomonadati</taxon>
        <taxon>Bacteroidota</taxon>
        <taxon>Flavobacteriia</taxon>
        <taxon>Flavobacteriales</taxon>
        <taxon>Flavobacteriaceae</taxon>
        <taxon>Gaetbulibacter</taxon>
    </lineage>
</organism>
<dbReference type="SUPFAM" id="SSF51735">
    <property type="entry name" value="NAD(P)-binding Rossmann-fold domains"/>
    <property type="match status" value="1"/>
</dbReference>
<reference evidence="4 5" key="1">
    <citation type="submission" date="2024-02" db="EMBL/GenBank/DDBJ databases">
        <title>A Gaetbulibacter species isolated from tidal flats and genomic insights of their niches.</title>
        <authorList>
            <person name="Ye Y."/>
        </authorList>
    </citation>
    <scope>NUCLEOTIDE SEQUENCE [LARGE SCALE GENOMIC DNA]</scope>
    <source>
        <strain evidence="4 5">KEM-8</strain>
    </source>
</reference>
<dbReference type="InterPro" id="IPR036291">
    <property type="entry name" value="NAD(P)-bd_dom_sf"/>
</dbReference>
<dbReference type="Pfam" id="PF00106">
    <property type="entry name" value="adh_short"/>
    <property type="match status" value="1"/>
</dbReference>
<gene>
    <name evidence="4" type="ORF">V8G56_04325</name>
</gene>
<evidence type="ECO:0000313" key="4">
    <source>
        <dbReference type="EMBL" id="MFH6767953.1"/>
    </source>
</evidence>
<dbReference type="PROSITE" id="PS00061">
    <property type="entry name" value="ADH_SHORT"/>
    <property type="match status" value="1"/>
</dbReference>
<dbReference type="PRINTS" id="PR00081">
    <property type="entry name" value="GDHRDH"/>
</dbReference>
<dbReference type="CDD" id="cd05233">
    <property type="entry name" value="SDR_c"/>
    <property type="match status" value="1"/>
</dbReference>
<evidence type="ECO:0000256" key="1">
    <source>
        <dbReference type="ARBA" id="ARBA00006484"/>
    </source>
</evidence>
<dbReference type="PANTHER" id="PTHR44196">
    <property type="entry name" value="DEHYDROGENASE/REDUCTASE SDR FAMILY MEMBER 7B"/>
    <property type="match status" value="1"/>
</dbReference>
<proteinExistence type="inferred from homology"/>
<dbReference type="EMBL" id="JBAWKC010000001">
    <property type="protein sequence ID" value="MFH6767953.1"/>
    <property type="molecule type" value="Genomic_DNA"/>
</dbReference>
<protein>
    <submittedName>
        <fullName evidence="4">SDR family NAD(P)-dependent oxidoreductase</fullName>
    </submittedName>
</protein>
<dbReference type="PRINTS" id="PR00080">
    <property type="entry name" value="SDRFAMILY"/>
</dbReference>
<dbReference type="RefSeq" id="WP_395437227.1">
    <property type="nucleotide sequence ID" value="NZ_JBAWKC010000001.1"/>
</dbReference>
<sequence length="263" mass="29442">MKKYYVLITGASKGFGRAMALEFAKRDMNLVLVALPDSGLKELSVFIKRNFNVEVFYLENDLSMKDSYYAIAEFIKIKNIHLKYLVNNAGILSRGYFDELSDQFILKQIEVNVTAPTILINLLLKNLKANAPAGIMNISSMAGFFALPKKQVYGGTKAYLTSFSKSLGKELKKDNISVTTICPGGLNTTSRLCYQNRIVGWLTRESVLNPEDAAKIAIMGMFNKKGVIVPGFINKFLMLLDKLLPEFLKDYLANRELNKLPVA</sequence>
<name>A0ABW7MQ38_9FLAO</name>
<keyword evidence="5" id="KW-1185">Reference proteome</keyword>
<comment type="similarity">
    <text evidence="1 3">Belongs to the short-chain dehydrogenases/reductases (SDR) family.</text>
</comment>